<dbReference type="PANTHER" id="PTHR35790:SF4">
    <property type="entry name" value="HTH-TYPE TRANSCRIPTIONAL REGULATOR PCHR"/>
    <property type="match status" value="1"/>
</dbReference>
<keyword evidence="1" id="KW-0805">Transcription regulation</keyword>
<dbReference type="Gene3D" id="1.10.10.10">
    <property type="entry name" value="Winged helix-like DNA-binding domain superfamily/Winged helix DNA-binding domain"/>
    <property type="match status" value="1"/>
</dbReference>
<dbReference type="Pfam" id="PF12802">
    <property type="entry name" value="MarR_2"/>
    <property type="match status" value="1"/>
</dbReference>
<dbReference type="InterPro" id="IPR036390">
    <property type="entry name" value="WH_DNA-bd_sf"/>
</dbReference>
<dbReference type="GO" id="GO:0003677">
    <property type="term" value="F:DNA binding"/>
    <property type="evidence" value="ECO:0007669"/>
    <property type="project" value="UniProtKB-KW"/>
</dbReference>
<dbReference type="EMBL" id="LT670817">
    <property type="protein sequence ID" value="SHH83520.1"/>
    <property type="molecule type" value="Genomic_DNA"/>
</dbReference>
<accession>A0A1M5W7R2</accession>
<dbReference type="RefSeq" id="WP_079604812.1">
    <property type="nucleotide sequence ID" value="NZ_LT670817.1"/>
</dbReference>
<dbReference type="InterPro" id="IPR036388">
    <property type="entry name" value="WH-like_DNA-bd_sf"/>
</dbReference>
<keyword evidence="2 5" id="KW-0238">DNA-binding</keyword>
<evidence type="ECO:0000313" key="6">
    <source>
        <dbReference type="Proteomes" id="UP000189796"/>
    </source>
</evidence>
<reference evidence="5 6" key="1">
    <citation type="submission" date="2016-11" db="EMBL/GenBank/DDBJ databases">
        <authorList>
            <person name="Jaros S."/>
            <person name="Januszkiewicz K."/>
            <person name="Wedrychowicz H."/>
        </authorList>
    </citation>
    <scope>NUCLEOTIDE SEQUENCE [LARGE SCALE GENOMIC DNA]</scope>
    <source>
        <strain evidence="5 6">GAS138</strain>
    </source>
</reference>
<protein>
    <submittedName>
        <fullName evidence="5">DNA-binding transcriptional regulator, MarR family</fullName>
    </submittedName>
</protein>
<keyword evidence="3" id="KW-0804">Transcription</keyword>
<organism evidence="5 6">
    <name type="scientific">Bradyrhizobium erythrophlei</name>
    <dbReference type="NCBI Taxonomy" id="1437360"/>
    <lineage>
        <taxon>Bacteria</taxon>
        <taxon>Pseudomonadati</taxon>
        <taxon>Pseudomonadota</taxon>
        <taxon>Alphaproteobacteria</taxon>
        <taxon>Hyphomicrobiales</taxon>
        <taxon>Nitrobacteraceae</taxon>
        <taxon>Bradyrhizobium</taxon>
    </lineage>
</organism>
<dbReference type="GO" id="GO:0003700">
    <property type="term" value="F:DNA-binding transcription factor activity"/>
    <property type="evidence" value="ECO:0007669"/>
    <property type="project" value="InterPro"/>
</dbReference>
<name>A0A1M5W7R2_9BRAD</name>
<dbReference type="SMART" id="SM00347">
    <property type="entry name" value="HTH_MARR"/>
    <property type="match status" value="1"/>
</dbReference>
<dbReference type="Proteomes" id="UP000189796">
    <property type="component" value="Chromosome I"/>
</dbReference>
<dbReference type="InterPro" id="IPR052067">
    <property type="entry name" value="Metal_resp_HTH_trans_reg"/>
</dbReference>
<evidence type="ECO:0000256" key="2">
    <source>
        <dbReference type="ARBA" id="ARBA00023125"/>
    </source>
</evidence>
<dbReference type="PROSITE" id="PS50995">
    <property type="entry name" value="HTH_MARR_2"/>
    <property type="match status" value="1"/>
</dbReference>
<evidence type="ECO:0000256" key="3">
    <source>
        <dbReference type="ARBA" id="ARBA00023163"/>
    </source>
</evidence>
<evidence type="ECO:0000256" key="1">
    <source>
        <dbReference type="ARBA" id="ARBA00023015"/>
    </source>
</evidence>
<sequence>MPATTKPSGINDVSPRTPRIGGILGEEHIAVLLSSVGTRLNRGATAYYRTAWNLSMVEWRLLIVLKDTEFLNVGELSEAADLDKAAVSRSLALLEERNLVFVEQTRTRGRAAIAKLTVEGRELSEKLLRVSLEREALLFKYFTPADKEHLNVLLRQLARALAGPDWDY</sequence>
<evidence type="ECO:0000313" key="5">
    <source>
        <dbReference type="EMBL" id="SHH83520.1"/>
    </source>
</evidence>
<gene>
    <name evidence="5" type="ORF">SAMN05443248_6402</name>
</gene>
<dbReference type="PANTHER" id="PTHR35790">
    <property type="entry name" value="HTH-TYPE TRANSCRIPTIONAL REGULATOR PCHR"/>
    <property type="match status" value="1"/>
</dbReference>
<dbReference type="InterPro" id="IPR000835">
    <property type="entry name" value="HTH_MarR-typ"/>
</dbReference>
<proteinExistence type="predicted"/>
<dbReference type="AlphaFoldDB" id="A0A1M5W7R2"/>
<dbReference type="OrthoDB" id="8906692at2"/>
<evidence type="ECO:0000259" key="4">
    <source>
        <dbReference type="PROSITE" id="PS50995"/>
    </source>
</evidence>
<feature type="domain" description="HTH marR-type" evidence="4">
    <location>
        <begin position="26"/>
        <end position="159"/>
    </location>
</feature>
<dbReference type="SUPFAM" id="SSF46785">
    <property type="entry name" value="Winged helix' DNA-binding domain"/>
    <property type="match status" value="1"/>
</dbReference>